<evidence type="ECO:0000256" key="3">
    <source>
        <dbReference type="ARBA" id="ARBA00023125"/>
    </source>
</evidence>
<dbReference type="InterPro" id="IPR036388">
    <property type="entry name" value="WH-like_DNA-bd_sf"/>
</dbReference>
<reference evidence="6 7" key="1">
    <citation type="submission" date="2015-11" db="EMBL/GenBank/DDBJ databases">
        <authorList>
            <person name="Zhang Y."/>
            <person name="Guo Z."/>
        </authorList>
    </citation>
    <scope>NUCLEOTIDE SEQUENCE [LARGE SCALE GENOMIC DNA]</scope>
    <source>
        <strain evidence="6 7">KCTC 32221</strain>
    </source>
</reference>
<dbReference type="KEGG" id="pspi:PS2015_2636"/>
<keyword evidence="4" id="KW-0804">Transcription</keyword>
<sequence>MKLPKISLDQWAAFIAVVDEGSFAKAAERLNKSQSSISYAIARLNELLPKPVLVLSGRKATLTAEGKVMYRRASQLLQQAQTAEDIARQLASGTEPEVVIAVDGLLEPSQLLPVLDKFSRHYPMTRLRVLETQLSGTEEALLEKKANLVIGSHIPIGYMGTPLKRVRMIAVAHPEHPLFSVSTDSGINDYELRSWRQIVLRDSGQRREQDAGWLGSEQRWTVSHFSTTLKILRAGHGFAFLPEDWVAADLKNGQLKQLTLSMGAERQLQLYMIMASSDSIGPATTALARLLKDHFAAY</sequence>
<dbReference type="InterPro" id="IPR005119">
    <property type="entry name" value="LysR_subst-bd"/>
</dbReference>
<dbReference type="GO" id="GO:0003700">
    <property type="term" value="F:DNA-binding transcription factor activity"/>
    <property type="evidence" value="ECO:0007669"/>
    <property type="project" value="InterPro"/>
</dbReference>
<organism evidence="6 7">
    <name type="scientific">Pseudohongiella spirulinae</name>
    <dbReference type="NCBI Taxonomy" id="1249552"/>
    <lineage>
        <taxon>Bacteria</taxon>
        <taxon>Pseudomonadati</taxon>
        <taxon>Pseudomonadota</taxon>
        <taxon>Gammaproteobacteria</taxon>
        <taxon>Pseudomonadales</taxon>
        <taxon>Pseudohongiellaceae</taxon>
        <taxon>Pseudohongiella</taxon>
    </lineage>
</organism>
<keyword evidence="2" id="KW-0805">Transcription regulation</keyword>
<dbReference type="Gene3D" id="3.40.190.290">
    <property type="match status" value="1"/>
</dbReference>
<name>A0A0S2KGV9_9GAMM</name>
<accession>A0A0S2KGV9</accession>
<proteinExistence type="inferred from homology"/>
<dbReference type="OrthoDB" id="5293066at2"/>
<dbReference type="InterPro" id="IPR000847">
    <property type="entry name" value="LysR_HTH_N"/>
</dbReference>
<dbReference type="STRING" id="1249552.PS2015_2636"/>
<dbReference type="PATRIC" id="fig|1249552.3.peg.2655"/>
<evidence type="ECO:0000313" key="6">
    <source>
        <dbReference type="EMBL" id="ALO47268.1"/>
    </source>
</evidence>
<dbReference type="InterPro" id="IPR036390">
    <property type="entry name" value="WH_DNA-bd_sf"/>
</dbReference>
<evidence type="ECO:0000256" key="2">
    <source>
        <dbReference type="ARBA" id="ARBA00023015"/>
    </source>
</evidence>
<dbReference type="AlphaFoldDB" id="A0A0S2KGV9"/>
<evidence type="ECO:0000256" key="4">
    <source>
        <dbReference type="ARBA" id="ARBA00023163"/>
    </source>
</evidence>
<dbReference type="PANTHER" id="PTHR30126">
    <property type="entry name" value="HTH-TYPE TRANSCRIPTIONAL REGULATOR"/>
    <property type="match status" value="1"/>
</dbReference>
<dbReference type="RefSeq" id="WP_058022674.1">
    <property type="nucleotide sequence ID" value="NZ_CP013189.1"/>
</dbReference>
<gene>
    <name evidence="6" type="ORF">PS2015_2636</name>
</gene>
<dbReference type="PANTHER" id="PTHR30126:SF88">
    <property type="entry name" value="TRANSCRIPTIONAL REGULATOR-RELATED"/>
    <property type="match status" value="1"/>
</dbReference>
<dbReference type="PROSITE" id="PS50931">
    <property type="entry name" value="HTH_LYSR"/>
    <property type="match status" value="1"/>
</dbReference>
<protein>
    <submittedName>
        <fullName evidence="6">LysR, substrate-binding</fullName>
    </submittedName>
</protein>
<dbReference type="Pfam" id="PF03466">
    <property type="entry name" value="LysR_substrate"/>
    <property type="match status" value="1"/>
</dbReference>
<keyword evidence="3" id="KW-0238">DNA-binding</keyword>
<dbReference type="Pfam" id="PF00126">
    <property type="entry name" value="HTH_1"/>
    <property type="match status" value="1"/>
</dbReference>
<comment type="similarity">
    <text evidence="1">Belongs to the LysR transcriptional regulatory family.</text>
</comment>
<evidence type="ECO:0000259" key="5">
    <source>
        <dbReference type="PROSITE" id="PS50931"/>
    </source>
</evidence>
<evidence type="ECO:0000256" key="1">
    <source>
        <dbReference type="ARBA" id="ARBA00009437"/>
    </source>
</evidence>
<dbReference type="EMBL" id="CP013189">
    <property type="protein sequence ID" value="ALO47268.1"/>
    <property type="molecule type" value="Genomic_DNA"/>
</dbReference>
<dbReference type="Gene3D" id="1.10.10.10">
    <property type="entry name" value="Winged helix-like DNA-binding domain superfamily/Winged helix DNA-binding domain"/>
    <property type="match status" value="1"/>
</dbReference>
<evidence type="ECO:0000313" key="7">
    <source>
        <dbReference type="Proteomes" id="UP000065641"/>
    </source>
</evidence>
<dbReference type="SUPFAM" id="SSF46785">
    <property type="entry name" value="Winged helix' DNA-binding domain"/>
    <property type="match status" value="1"/>
</dbReference>
<keyword evidence="7" id="KW-1185">Reference proteome</keyword>
<dbReference type="SUPFAM" id="SSF53850">
    <property type="entry name" value="Periplasmic binding protein-like II"/>
    <property type="match status" value="1"/>
</dbReference>
<feature type="domain" description="HTH lysR-type" evidence="5">
    <location>
        <begin position="6"/>
        <end position="63"/>
    </location>
</feature>
<dbReference type="GO" id="GO:0000976">
    <property type="term" value="F:transcription cis-regulatory region binding"/>
    <property type="evidence" value="ECO:0007669"/>
    <property type="project" value="TreeGrafter"/>
</dbReference>
<dbReference type="Proteomes" id="UP000065641">
    <property type="component" value="Chromosome"/>
</dbReference>